<dbReference type="GO" id="GO:0005975">
    <property type="term" value="P:carbohydrate metabolic process"/>
    <property type="evidence" value="ECO:0007669"/>
    <property type="project" value="InterPro"/>
</dbReference>
<accession>A0A7V4TZE2</accession>
<organism evidence="2">
    <name type="scientific">Caldithrix abyssi</name>
    <dbReference type="NCBI Taxonomy" id="187145"/>
    <lineage>
        <taxon>Bacteria</taxon>
        <taxon>Pseudomonadati</taxon>
        <taxon>Calditrichota</taxon>
        <taxon>Calditrichia</taxon>
        <taxon>Calditrichales</taxon>
        <taxon>Calditrichaceae</taxon>
        <taxon>Caldithrix</taxon>
    </lineage>
</organism>
<dbReference type="Pfam" id="PF08013">
    <property type="entry name" value="GatZ_KbaZ-like"/>
    <property type="match status" value="1"/>
</dbReference>
<dbReference type="GO" id="GO:0009401">
    <property type="term" value="P:phosphoenolpyruvate-dependent sugar phosphotransferase system"/>
    <property type="evidence" value="ECO:0007669"/>
    <property type="project" value="TreeGrafter"/>
</dbReference>
<dbReference type="InterPro" id="IPR050303">
    <property type="entry name" value="GatZ_KbaZ_carbometab"/>
</dbReference>
<reference evidence="2" key="1">
    <citation type="journal article" date="2020" name="mSystems">
        <title>Genome- and Community-Level Interaction Insights into Carbon Utilization and Element Cycling Functions of Hydrothermarchaeota in Hydrothermal Sediment.</title>
        <authorList>
            <person name="Zhou Z."/>
            <person name="Liu Y."/>
            <person name="Xu W."/>
            <person name="Pan J."/>
            <person name="Luo Z.H."/>
            <person name="Li M."/>
        </authorList>
    </citation>
    <scope>NUCLEOTIDE SEQUENCE [LARGE SCALE GENOMIC DNA]</scope>
    <source>
        <strain evidence="2">HyVt-577</strain>
    </source>
</reference>
<dbReference type="PIRSF" id="PIRSF009264">
    <property type="entry name" value="TagBP_ald_AgaZ"/>
    <property type="match status" value="1"/>
</dbReference>
<dbReference type="AlphaFoldDB" id="A0A7V4TZE2"/>
<dbReference type="InterPro" id="IPR012062">
    <property type="entry name" value="GatZ/KbaZ-like"/>
</dbReference>
<dbReference type="Gene3D" id="3.20.20.70">
    <property type="entry name" value="Aldolase class I"/>
    <property type="match status" value="1"/>
</dbReference>
<comment type="pathway">
    <text evidence="1">Carbohydrate metabolism.</text>
</comment>
<protein>
    <submittedName>
        <fullName evidence="2">Tagatose-bisphosphate aldolase</fullName>
    </submittedName>
</protein>
<name>A0A7V4TZE2_CALAY</name>
<gene>
    <name evidence="2" type="ORF">ENK44_05760</name>
</gene>
<dbReference type="GO" id="GO:0005886">
    <property type="term" value="C:plasma membrane"/>
    <property type="evidence" value="ECO:0007669"/>
    <property type="project" value="TreeGrafter"/>
</dbReference>
<evidence type="ECO:0000256" key="1">
    <source>
        <dbReference type="ARBA" id="ARBA00005007"/>
    </source>
</evidence>
<dbReference type="PANTHER" id="PTHR32502">
    <property type="entry name" value="N-ACETYLGALACTOSAMINE PERMEASE II COMPONENT-RELATED"/>
    <property type="match status" value="1"/>
</dbReference>
<evidence type="ECO:0000313" key="2">
    <source>
        <dbReference type="EMBL" id="HGY55181.1"/>
    </source>
</evidence>
<proteinExistence type="predicted"/>
<dbReference type="Proteomes" id="UP000885779">
    <property type="component" value="Unassembled WGS sequence"/>
</dbReference>
<dbReference type="SUPFAM" id="SSF51569">
    <property type="entry name" value="Aldolase"/>
    <property type="match status" value="1"/>
</dbReference>
<dbReference type="InterPro" id="IPR013785">
    <property type="entry name" value="Aldolase_TIM"/>
</dbReference>
<sequence length="432" mass="49158">MTAYIKTVIERNKKNGNVGISSICSANYYVLSAAMKRSKKDGQPLLIEATSNQVDQYGGYTGMKPDDFKKYIYSIANELQLPADRLILGGDHLGPNRWQEEPAIDAMSKAKVQIMSYVQAGFRKIHLDASMPLQGDTKKDNMPLEIELVADRTAELCAAAEEAAKDAETKPFYVIGTDVPIPGGALTSHEDIRITPVHEVEETIKATRSAFEERGLTDAWQRVIALVAQPGVEFSDTAVFEYRKDKAQPLKEKIKEYPAIAYEAHSTDYQKKEDLRHMVNDHFAILKVGPWLTYAFREAVFALAFIEKEMLTGYASVQLSQLEETIENVMLWKPDYWKKHYHGNEVEQRLARRYSLSDRIRYYWPQKEIQEALNQLFENLTTYKPSLSLLSQYLPLQYEAIRAGEIGNNPLDIVLHKIDLVLQKYIYACGLS</sequence>
<comment type="caution">
    <text evidence="2">The sequence shown here is derived from an EMBL/GenBank/DDBJ whole genome shotgun (WGS) entry which is preliminary data.</text>
</comment>
<dbReference type="PANTHER" id="PTHR32502:SF2">
    <property type="entry name" value="D-TAGATOSE-1,6-BISPHOSPHATE ALDOLASE SUBUNIT KBAZ"/>
    <property type="match status" value="1"/>
</dbReference>
<dbReference type="Gene3D" id="1.10.400.20">
    <property type="entry name" value="putative tagatose 6-phosphate kinase domain like"/>
    <property type="match status" value="1"/>
</dbReference>
<dbReference type="EMBL" id="DRQG01000053">
    <property type="protein sequence ID" value="HGY55181.1"/>
    <property type="molecule type" value="Genomic_DNA"/>
</dbReference>